<dbReference type="Pfam" id="PF01842">
    <property type="entry name" value="ACT"/>
    <property type="match status" value="1"/>
</dbReference>
<evidence type="ECO:0000259" key="3">
    <source>
        <dbReference type="PROSITE" id="PS51371"/>
    </source>
</evidence>
<dbReference type="InterPro" id="IPR046342">
    <property type="entry name" value="CBS_dom_sf"/>
</dbReference>
<dbReference type="Gene3D" id="3.10.580.10">
    <property type="entry name" value="CBS-domain"/>
    <property type="match status" value="1"/>
</dbReference>
<dbReference type="KEGG" id="rmar:GBA65_08785"/>
<evidence type="ECO:0000256" key="2">
    <source>
        <dbReference type="PROSITE-ProRule" id="PRU00703"/>
    </source>
</evidence>
<dbReference type="PROSITE" id="PS51371">
    <property type="entry name" value="CBS"/>
    <property type="match status" value="2"/>
</dbReference>
<dbReference type="Proteomes" id="UP000502706">
    <property type="component" value="Chromosome"/>
</dbReference>
<proteinExistence type="predicted"/>
<organism evidence="5 6">
    <name type="scientific">Rubrobacter marinus</name>
    <dbReference type="NCBI Taxonomy" id="2653852"/>
    <lineage>
        <taxon>Bacteria</taxon>
        <taxon>Bacillati</taxon>
        <taxon>Actinomycetota</taxon>
        <taxon>Rubrobacteria</taxon>
        <taxon>Rubrobacterales</taxon>
        <taxon>Rubrobacteraceae</taxon>
        <taxon>Rubrobacter</taxon>
    </lineage>
</organism>
<dbReference type="SMART" id="SM00116">
    <property type="entry name" value="CBS"/>
    <property type="match status" value="2"/>
</dbReference>
<protein>
    <submittedName>
        <fullName evidence="5">CBS domain-containing protein</fullName>
    </submittedName>
</protein>
<accession>A0A6G8PWK6</accession>
<dbReference type="Gene3D" id="3.30.2130.10">
    <property type="entry name" value="VC0802-like"/>
    <property type="match status" value="1"/>
</dbReference>
<keyword evidence="6" id="KW-1185">Reference proteome</keyword>
<dbReference type="PANTHER" id="PTHR43080:SF2">
    <property type="entry name" value="CBS DOMAIN-CONTAINING PROTEIN"/>
    <property type="match status" value="1"/>
</dbReference>
<feature type="domain" description="CBS" evidence="3">
    <location>
        <begin position="78"/>
        <end position="136"/>
    </location>
</feature>
<dbReference type="CDD" id="cd04584">
    <property type="entry name" value="CBS_pair_AcuB_like"/>
    <property type="match status" value="1"/>
</dbReference>
<dbReference type="InterPro" id="IPR045865">
    <property type="entry name" value="ACT-like_dom_sf"/>
</dbReference>
<dbReference type="InterPro" id="IPR000644">
    <property type="entry name" value="CBS_dom"/>
</dbReference>
<dbReference type="SUPFAM" id="SSF54631">
    <property type="entry name" value="CBS-domain pair"/>
    <property type="match status" value="1"/>
</dbReference>
<keyword evidence="1 2" id="KW-0129">CBS domain</keyword>
<dbReference type="InterPro" id="IPR051257">
    <property type="entry name" value="Diverse_CBS-Domain"/>
</dbReference>
<gene>
    <name evidence="5" type="ORF">GBA65_08785</name>
</gene>
<dbReference type="PANTHER" id="PTHR43080">
    <property type="entry name" value="CBS DOMAIN-CONTAINING PROTEIN CBSX3, MITOCHONDRIAL"/>
    <property type="match status" value="1"/>
</dbReference>
<dbReference type="AlphaFoldDB" id="A0A6G8PWK6"/>
<dbReference type="InterPro" id="IPR002912">
    <property type="entry name" value="ACT_dom"/>
</dbReference>
<dbReference type="RefSeq" id="WP_166396280.1">
    <property type="nucleotide sequence ID" value="NZ_CP045121.1"/>
</dbReference>
<evidence type="ECO:0000256" key="1">
    <source>
        <dbReference type="ARBA" id="ARBA00023122"/>
    </source>
</evidence>
<dbReference type="PROSITE" id="PS51671">
    <property type="entry name" value="ACT"/>
    <property type="match status" value="1"/>
</dbReference>
<name>A0A6G8PWK6_9ACTN</name>
<dbReference type="Pfam" id="PF00571">
    <property type="entry name" value="CBS"/>
    <property type="match status" value="2"/>
</dbReference>
<evidence type="ECO:0000313" key="5">
    <source>
        <dbReference type="EMBL" id="QIN78601.1"/>
    </source>
</evidence>
<dbReference type="SUPFAM" id="SSF55021">
    <property type="entry name" value="ACT-like"/>
    <property type="match status" value="1"/>
</dbReference>
<feature type="domain" description="CBS" evidence="3">
    <location>
        <begin position="8"/>
        <end position="65"/>
    </location>
</feature>
<evidence type="ECO:0000313" key="6">
    <source>
        <dbReference type="Proteomes" id="UP000502706"/>
    </source>
</evidence>
<reference evidence="5 6" key="1">
    <citation type="submission" date="2019-10" db="EMBL/GenBank/DDBJ databases">
        <title>Rubrobacter sp nov SCSIO 52915 isolated from a deep-sea sediment in the South China Sea.</title>
        <authorList>
            <person name="Chen R.W."/>
        </authorList>
    </citation>
    <scope>NUCLEOTIDE SEQUENCE [LARGE SCALE GENOMIC DNA]</scope>
    <source>
        <strain evidence="5 6">SCSIO 52915</strain>
    </source>
</reference>
<feature type="domain" description="ACT" evidence="4">
    <location>
        <begin position="139"/>
        <end position="220"/>
    </location>
</feature>
<evidence type="ECO:0000259" key="4">
    <source>
        <dbReference type="PROSITE" id="PS51671"/>
    </source>
</evidence>
<dbReference type="EMBL" id="CP045121">
    <property type="protein sequence ID" value="QIN78601.1"/>
    <property type="molecule type" value="Genomic_DNA"/>
</dbReference>
<sequence length="220" mass="23986">MLRVRDAMSREVVAIGPDAGVGEAWGLCRERGIRHLPVVEGEKLVGIVSDRDLRDVSPPRDTRDEENTLGYVRVREIMSTDVVTVHPLDTIEHAARTIYEKNFNGLPVVADGELAGIITSTDLVRILVDLTGAGSEGSWIEVEVPNEPGTLAGITDELRNRQVNIAGIFLGPAGRETYRSIVLRLETTDPSSIAETLEGAGYTVTTTESTAPQDRNVERR</sequence>